<dbReference type="InterPro" id="IPR013154">
    <property type="entry name" value="ADH-like_N"/>
</dbReference>
<comment type="similarity">
    <text evidence="2">Belongs to the zinc-containing alcohol dehydrogenase family.</text>
</comment>
<dbReference type="SUPFAM" id="SSF50129">
    <property type="entry name" value="GroES-like"/>
    <property type="match status" value="1"/>
</dbReference>
<accession>A0A2A4HZJ4</accession>
<dbReference type="SMART" id="SM00829">
    <property type="entry name" value="PKS_ER"/>
    <property type="match status" value="1"/>
</dbReference>
<dbReference type="PANTHER" id="PTHR43350:SF19">
    <property type="entry name" value="D-GULOSIDE 3-DEHYDROGENASE"/>
    <property type="match status" value="1"/>
</dbReference>
<dbReference type="CDD" id="cd08255">
    <property type="entry name" value="2-desacetyl-2-hydroxyethyl_bacteriochlorophyllide_like"/>
    <property type="match status" value="1"/>
</dbReference>
<evidence type="ECO:0000259" key="6">
    <source>
        <dbReference type="SMART" id="SM00829"/>
    </source>
</evidence>
<organism evidence="7 8">
    <name type="scientific">Sphingomonas ginsenosidimutans</name>
    <dbReference type="NCBI Taxonomy" id="862134"/>
    <lineage>
        <taxon>Bacteria</taxon>
        <taxon>Pseudomonadati</taxon>
        <taxon>Pseudomonadota</taxon>
        <taxon>Alphaproteobacteria</taxon>
        <taxon>Sphingomonadales</taxon>
        <taxon>Sphingomonadaceae</taxon>
        <taxon>Sphingomonas</taxon>
    </lineage>
</organism>
<dbReference type="InterPro" id="IPR036291">
    <property type="entry name" value="NAD(P)-bd_dom_sf"/>
</dbReference>
<dbReference type="EMBL" id="NWVD01000003">
    <property type="protein sequence ID" value="PCG09105.1"/>
    <property type="molecule type" value="Genomic_DNA"/>
</dbReference>
<dbReference type="InterPro" id="IPR020843">
    <property type="entry name" value="ER"/>
</dbReference>
<comment type="caution">
    <text evidence="7">The sequence shown here is derived from an EMBL/GenBank/DDBJ whole genome shotgun (WGS) entry which is preliminary data.</text>
</comment>
<evidence type="ECO:0000256" key="2">
    <source>
        <dbReference type="ARBA" id="ARBA00008072"/>
    </source>
</evidence>
<evidence type="ECO:0000313" key="7">
    <source>
        <dbReference type="EMBL" id="PCG09105.1"/>
    </source>
</evidence>
<feature type="domain" description="Enoyl reductase (ER)" evidence="6">
    <location>
        <begin position="75"/>
        <end position="361"/>
    </location>
</feature>
<dbReference type="Gene3D" id="3.40.50.720">
    <property type="entry name" value="NAD(P)-binding Rossmann-like Domain"/>
    <property type="match status" value="2"/>
</dbReference>
<dbReference type="GO" id="GO:0016491">
    <property type="term" value="F:oxidoreductase activity"/>
    <property type="evidence" value="ECO:0007669"/>
    <property type="project" value="UniProtKB-KW"/>
</dbReference>
<gene>
    <name evidence="7" type="ORF">COA17_09440</name>
</gene>
<evidence type="ECO:0000256" key="1">
    <source>
        <dbReference type="ARBA" id="ARBA00001947"/>
    </source>
</evidence>
<keyword evidence="5" id="KW-0560">Oxidoreductase</keyword>
<dbReference type="AlphaFoldDB" id="A0A2A4HZJ4"/>
<evidence type="ECO:0000256" key="4">
    <source>
        <dbReference type="ARBA" id="ARBA00022833"/>
    </source>
</evidence>
<protein>
    <submittedName>
        <fullName evidence="7">Dehydrogenase</fullName>
    </submittedName>
</protein>
<comment type="cofactor">
    <cofactor evidence="1">
        <name>Zn(2+)</name>
        <dbReference type="ChEBI" id="CHEBI:29105"/>
    </cofactor>
</comment>
<dbReference type="InterPro" id="IPR000683">
    <property type="entry name" value="Gfo/Idh/MocA-like_OxRdtase_N"/>
</dbReference>
<dbReference type="Proteomes" id="UP000218784">
    <property type="component" value="Unassembled WGS sequence"/>
</dbReference>
<dbReference type="Gene3D" id="3.90.180.10">
    <property type="entry name" value="Medium-chain alcohol dehydrogenases, catalytic domain"/>
    <property type="match status" value="2"/>
</dbReference>
<dbReference type="Pfam" id="PF01408">
    <property type="entry name" value="GFO_IDH_MocA"/>
    <property type="match status" value="1"/>
</dbReference>
<dbReference type="SUPFAM" id="SSF51735">
    <property type="entry name" value="NAD(P)-binding Rossmann-fold domains"/>
    <property type="match status" value="2"/>
</dbReference>
<evidence type="ECO:0000313" key="8">
    <source>
        <dbReference type="Proteomes" id="UP000218784"/>
    </source>
</evidence>
<keyword evidence="8" id="KW-1185">Reference proteome</keyword>
<keyword evidence="3" id="KW-0479">Metal-binding</keyword>
<sequence>MKQIVQQLDSGVTAIVEAPAPRVTRGTLLIKTTRSLISAGTERMLVGFGKASLLAKARQQPDRVMDVLGKVKTDGLLATVDAVRSKLGQPLPLGYCNVGEVIEVGADVTDFKPGDRVVSNGPHADIVRVPANLCARIPDDVTDEAAAFTVVASIGLQGIRLAEPTIGESFVVTGAGLIGLLTIQLLRAQGCRVLAIDFDESKLELARRYGAETCNPARGEDPVAAGMGFSRGRGVDGVIITASTKSNDPVTHAAQMSRKRGRIILVGVTGLELNRADFYEKELSFQVSCSYGPGRYDPAYEEGGRDYPLAFVRWTEQRNFEAILDLIASGQLRTDDLVTRRFAFEEAETAYGALTADGSGLGFVLEYHAPLADRRTTSTHFASAAGFTTDRPVIAVVGAGNYASRVLIPALKAADAQLHTVVTSGGLSGSIAGRRDGFVVASTDTAEVMANPAIDTMVIATRHDSHAALAAEALSNGKNVFVEKPLALDLAQVEAVESAYAAAAERGPAPQLMVGFNRRFAPQVLRMKALIDRVGEPKSFLMVMNAGAIPAKHWTQDDAIGGGRIIGEACHFVDLMRFLAGAPIVEVAARRIGDTPHLEVTEDKASITLGFADGSFGTIMYLANGAASFPKERIEVFAAGRVLQIDNFRRMTGFGWPGFRKQNLLRQDKGQAACAAAFVDSVKRGTPAIPPAELFEVARATIEAAAILRRQ</sequence>
<dbReference type="GO" id="GO:0000166">
    <property type="term" value="F:nucleotide binding"/>
    <property type="evidence" value="ECO:0007669"/>
    <property type="project" value="InterPro"/>
</dbReference>
<dbReference type="Gene3D" id="3.30.360.10">
    <property type="entry name" value="Dihydrodipicolinate Reductase, domain 2"/>
    <property type="match status" value="1"/>
</dbReference>
<evidence type="ECO:0000256" key="5">
    <source>
        <dbReference type="ARBA" id="ARBA00023002"/>
    </source>
</evidence>
<dbReference type="PANTHER" id="PTHR43350">
    <property type="entry name" value="NAD-DEPENDENT ALCOHOL DEHYDROGENASE"/>
    <property type="match status" value="1"/>
</dbReference>
<proteinExistence type="inferred from homology"/>
<reference evidence="7 8" key="1">
    <citation type="submission" date="2017-09" db="EMBL/GenBank/DDBJ databases">
        <title>Sphingomonas ginsenosidimutans KACC 14949, whole genome shotgun sequence.</title>
        <authorList>
            <person name="Feng G."/>
            <person name="Zhu H."/>
        </authorList>
    </citation>
    <scope>NUCLEOTIDE SEQUENCE [LARGE SCALE GENOMIC DNA]</scope>
    <source>
        <strain evidence="7 8">KACC 14949</strain>
    </source>
</reference>
<name>A0A2A4HZJ4_9SPHN</name>
<dbReference type="InterPro" id="IPR011032">
    <property type="entry name" value="GroES-like_sf"/>
</dbReference>
<dbReference type="GO" id="GO:0046872">
    <property type="term" value="F:metal ion binding"/>
    <property type="evidence" value="ECO:0007669"/>
    <property type="project" value="UniProtKB-KW"/>
</dbReference>
<dbReference type="Pfam" id="PF00107">
    <property type="entry name" value="ADH_zinc_N"/>
    <property type="match status" value="1"/>
</dbReference>
<dbReference type="InterPro" id="IPR013149">
    <property type="entry name" value="ADH-like_C"/>
</dbReference>
<dbReference type="Pfam" id="PF08240">
    <property type="entry name" value="ADH_N"/>
    <property type="match status" value="1"/>
</dbReference>
<dbReference type="Pfam" id="PF22725">
    <property type="entry name" value="GFO_IDH_MocA_C3"/>
    <property type="match status" value="1"/>
</dbReference>
<dbReference type="RefSeq" id="WP_096611944.1">
    <property type="nucleotide sequence ID" value="NZ_NWVD01000003.1"/>
</dbReference>
<dbReference type="SUPFAM" id="SSF55347">
    <property type="entry name" value="Glyceraldehyde-3-phosphate dehydrogenase-like, C-terminal domain"/>
    <property type="match status" value="1"/>
</dbReference>
<keyword evidence="4" id="KW-0862">Zinc</keyword>
<dbReference type="InterPro" id="IPR055170">
    <property type="entry name" value="GFO_IDH_MocA-like_dom"/>
</dbReference>
<evidence type="ECO:0000256" key="3">
    <source>
        <dbReference type="ARBA" id="ARBA00022723"/>
    </source>
</evidence>